<dbReference type="KEGG" id="aplc:110975401"/>
<proteinExistence type="predicted"/>
<dbReference type="OrthoDB" id="10117625at2759"/>
<name>A0A8B7XU67_ACAPL</name>
<keyword evidence="1" id="KW-1185">Reference proteome</keyword>
<dbReference type="RefSeq" id="XP_022083550.1">
    <property type="nucleotide sequence ID" value="XM_022227858.1"/>
</dbReference>
<reference evidence="2" key="1">
    <citation type="submission" date="2025-08" db="UniProtKB">
        <authorList>
            <consortium name="RefSeq"/>
        </authorList>
    </citation>
    <scope>IDENTIFICATION</scope>
</reference>
<dbReference type="GeneID" id="110975401"/>
<dbReference type="Proteomes" id="UP000694845">
    <property type="component" value="Unplaced"/>
</dbReference>
<dbReference type="OMA" id="AIARCLW"/>
<accession>A0A8B7XU67</accession>
<organism evidence="1 2">
    <name type="scientific">Acanthaster planci</name>
    <name type="common">Crown-of-thorns starfish</name>
    <dbReference type="NCBI Taxonomy" id="133434"/>
    <lineage>
        <taxon>Eukaryota</taxon>
        <taxon>Metazoa</taxon>
        <taxon>Echinodermata</taxon>
        <taxon>Eleutherozoa</taxon>
        <taxon>Asterozoa</taxon>
        <taxon>Asteroidea</taxon>
        <taxon>Valvatacea</taxon>
        <taxon>Valvatida</taxon>
        <taxon>Acanthasteridae</taxon>
        <taxon>Acanthaster</taxon>
    </lineage>
</organism>
<gene>
    <name evidence="2" type="primary">LOC110975401</name>
</gene>
<protein>
    <submittedName>
        <fullName evidence="2">Uncharacterized protein LOC110975401</fullName>
    </submittedName>
</protein>
<dbReference type="AlphaFoldDB" id="A0A8B7XU67"/>
<evidence type="ECO:0000313" key="2">
    <source>
        <dbReference type="RefSeq" id="XP_022083550.1"/>
    </source>
</evidence>
<sequence length="169" mass="19036">MPSATASRTPAIARCLWRGTWAQLVLQSTVLVLLLTTRFGAARPAFIDYLATDEVSPRQAADTTRLEGLDLRSLCARTQSVEMRVLCKLTQPGDSWSEVEERKQLIHKRSDGSSLSAFQRLVSHLRAEAQQRSEARQKLQDLRAMGVLDENNQIISLPEDMRENMERLG</sequence>
<evidence type="ECO:0000313" key="1">
    <source>
        <dbReference type="Proteomes" id="UP000694845"/>
    </source>
</evidence>